<proteinExistence type="predicted"/>
<dbReference type="RefSeq" id="WP_386432327.1">
    <property type="nucleotide sequence ID" value="NZ_JBHSBB010000014.1"/>
</dbReference>
<evidence type="ECO:0000313" key="3">
    <source>
        <dbReference type="EMBL" id="MFC4034355.1"/>
    </source>
</evidence>
<keyword evidence="1" id="KW-0723">Serine/threonine-protein kinase</keyword>
<keyword evidence="3" id="KW-0547">Nucleotide-binding</keyword>
<evidence type="ECO:0000256" key="1">
    <source>
        <dbReference type="ARBA" id="ARBA00022527"/>
    </source>
</evidence>
<dbReference type="InterPro" id="IPR003594">
    <property type="entry name" value="HATPase_dom"/>
</dbReference>
<keyword evidence="4" id="KW-1185">Reference proteome</keyword>
<dbReference type="InterPro" id="IPR050267">
    <property type="entry name" value="Anti-sigma-factor_SerPK"/>
</dbReference>
<comment type="caution">
    <text evidence="3">The sequence shown here is derived from an EMBL/GenBank/DDBJ whole genome shotgun (WGS) entry which is preliminary data.</text>
</comment>
<dbReference type="CDD" id="cd16936">
    <property type="entry name" value="HATPase_RsbW-like"/>
    <property type="match status" value="1"/>
</dbReference>
<gene>
    <name evidence="3" type="ORF">ACFO3J_23170</name>
</gene>
<feature type="domain" description="Histidine kinase/HSP90-like ATPase" evidence="2">
    <location>
        <begin position="28"/>
        <end position="146"/>
    </location>
</feature>
<sequence length="155" mass="16588">MPLAASYPLPSPQLPTGAPRDRVHWLELPARRESVSAARAAAAALLRAWEVPEETRDDAVLVLSELATNAVCHTRSARFLCCVGLTPDSSVHLEVHDHDTVKHSLVPGSPAVDDEGGRGLLLVQHMAAGWGVERSLLTGGNAVWARLGGPRSVRR</sequence>
<name>A0ABV8HQY1_9ACTN</name>
<dbReference type="InterPro" id="IPR036890">
    <property type="entry name" value="HATPase_C_sf"/>
</dbReference>
<dbReference type="PANTHER" id="PTHR35526">
    <property type="entry name" value="ANTI-SIGMA-F FACTOR RSBW-RELATED"/>
    <property type="match status" value="1"/>
</dbReference>
<accession>A0ABV8HQY1</accession>
<dbReference type="EMBL" id="JBHSBB010000014">
    <property type="protein sequence ID" value="MFC4034355.1"/>
    <property type="molecule type" value="Genomic_DNA"/>
</dbReference>
<keyword evidence="1" id="KW-0808">Transferase</keyword>
<evidence type="ECO:0000259" key="2">
    <source>
        <dbReference type="Pfam" id="PF13581"/>
    </source>
</evidence>
<dbReference type="SUPFAM" id="SSF55874">
    <property type="entry name" value="ATPase domain of HSP90 chaperone/DNA topoisomerase II/histidine kinase"/>
    <property type="match status" value="1"/>
</dbReference>
<keyword evidence="3" id="KW-0067">ATP-binding</keyword>
<reference evidence="4" key="1">
    <citation type="journal article" date="2019" name="Int. J. Syst. Evol. Microbiol.">
        <title>The Global Catalogue of Microorganisms (GCM) 10K type strain sequencing project: providing services to taxonomists for standard genome sequencing and annotation.</title>
        <authorList>
            <consortium name="The Broad Institute Genomics Platform"/>
            <consortium name="The Broad Institute Genome Sequencing Center for Infectious Disease"/>
            <person name="Wu L."/>
            <person name="Ma J."/>
        </authorList>
    </citation>
    <scope>NUCLEOTIDE SEQUENCE [LARGE SCALE GENOMIC DNA]</scope>
    <source>
        <strain evidence="4">CGMCC 4.7237</strain>
    </source>
</reference>
<dbReference type="Pfam" id="PF13581">
    <property type="entry name" value="HATPase_c_2"/>
    <property type="match status" value="1"/>
</dbReference>
<dbReference type="GO" id="GO:0005524">
    <property type="term" value="F:ATP binding"/>
    <property type="evidence" value="ECO:0007669"/>
    <property type="project" value="UniProtKB-KW"/>
</dbReference>
<evidence type="ECO:0000313" key="4">
    <source>
        <dbReference type="Proteomes" id="UP001595765"/>
    </source>
</evidence>
<protein>
    <submittedName>
        <fullName evidence="3">ATP-binding protein</fullName>
    </submittedName>
</protein>
<keyword evidence="1" id="KW-0418">Kinase</keyword>
<organism evidence="3 4">
    <name type="scientific">Streptomyces polygonati</name>
    <dbReference type="NCBI Taxonomy" id="1617087"/>
    <lineage>
        <taxon>Bacteria</taxon>
        <taxon>Bacillati</taxon>
        <taxon>Actinomycetota</taxon>
        <taxon>Actinomycetes</taxon>
        <taxon>Kitasatosporales</taxon>
        <taxon>Streptomycetaceae</taxon>
        <taxon>Streptomyces</taxon>
    </lineage>
</organism>
<dbReference type="Gene3D" id="3.30.565.10">
    <property type="entry name" value="Histidine kinase-like ATPase, C-terminal domain"/>
    <property type="match status" value="1"/>
</dbReference>
<dbReference type="Proteomes" id="UP001595765">
    <property type="component" value="Unassembled WGS sequence"/>
</dbReference>
<dbReference type="PANTHER" id="PTHR35526:SF3">
    <property type="entry name" value="ANTI-SIGMA-F FACTOR RSBW"/>
    <property type="match status" value="1"/>
</dbReference>